<organism evidence="3 4">
    <name type="scientific">Saccharopolyspora hordei</name>
    <dbReference type="NCBI Taxonomy" id="1838"/>
    <lineage>
        <taxon>Bacteria</taxon>
        <taxon>Bacillati</taxon>
        <taxon>Actinomycetota</taxon>
        <taxon>Actinomycetes</taxon>
        <taxon>Pseudonocardiales</taxon>
        <taxon>Pseudonocardiaceae</taxon>
        <taxon>Saccharopolyspora</taxon>
    </lineage>
</organism>
<reference evidence="3 4" key="1">
    <citation type="submission" date="2020-07" db="EMBL/GenBank/DDBJ databases">
        <title>Sequencing the genomes of 1000 actinobacteria strains.</title>
        <authorList>
            <person name="Klenk H.-P."/>
        </authorList>
    </citation>
    <scope>NUCLEOTIDE SEQUENCE [LARGE SCALE GENOMIC DNA]</scope>
    <source>
        <strain evidence="3 4">DSM 44065</strain>
    </source>
</reference>
<feature type="transmembrane region" description="Helical" evidence="2">
    <location>
        <begin position="92"/>
        <end position="114"/>
    </location>
</feature>
<keyword evidence="2" id="KW-1133">Transmembrane helix</keyword>
<evidence type="ECO:0000313" key="4">
    <source>
        <dbReference type="Proteomes" id="UP000587002"/>
    </source>
</evidence>
<dbReference type="EMBL" id="JACCFJ010000001">
    <property type="protein sequence ID" value="NYI83426.1"/>
    <property type="molecule type" value="Genomic_DNA"/>
</dbReference>
<dbReference type="AlphaFoldDB" id="A0A853AI03"/>
<dbReference type="InterPro" id="IPR019051">
    <property type="entry name" value="Trp_biosyn_TM_oprn/chp"/>
</dbReference>
<feature type="transmembrane region" description="Helical" evidence="2">
    <location>
        <begin position="134"/>
        <end position="156"/>
    </location>
</feature>
<feature type="transmembrane region" description="Helical" evidence="2">
    <location>
        <begin position="63"/>
        <end position="85"/>
    </location>
</feature>
<feature type="compositionally biased region" description="Basic and acidic residues" evidence="1">
    <location>
        <begin position="177"/>
        <end position="201"/>
    </location>
</feature>
<keyword evidence="2" id="KW-0472">Membrane</keyword>
<sequence length="201" mass="20627">MTTGPGSEPRRSRGLLWLVVLLALAAAGTLWGASALVWAEQVFRGPFGNEVPVELRGADLRAELVPMALASLAAVAAVLATGSWLRRAVGALVVVAGAVLAWRSVQLLTGAAPVSSAPGAPPGSTPVGEVTAQLPGPLLVLLAALLLVVAGVLVLVRGGRMPAMGAKYSAPGTAKRASHDPDRQMWQDLDAGRDPTDDRPR</sequence>
<dbReference type="Proteomes" id="UP000587002">
    <property type="component" value="Unassembled WGS sequence"/>
</dbReference>
<keyword evidence="2" id="KW-0812">Transmembrane</keyword>
<evidence type="ECO:0000256" key="1">
    <source>
        <dbReference type="SAM" id="MobiDB-lite"/>
    </source>
</evidence>
<accession>A0A853AI03</accession>
<proteinExistence type="predicted"/>
<gene>
    <name evidence="3" type="ORF">HNR68_002056</name>
</gene>
<name>A0A853AI03_9PSEU</name>
<evidence type="ECO:0000256" key="2">
    <source>
        <dbReference type="SAM" id="Phobius"/>
    </source>
</evidence>
<protein>
    <submittedName>
        <fullName evidence="3">Putative membrane protein (TIGR02234 family)</fullName>
    </submittedName>
</protein>
<feature type="region of interest" description="Disordered" evidence="1">
    <location>
        <begin position="167"/>
        <end position="201"/>
    </location>
</feature>
<keyword evidence="4" id="KW-1185">Reference proteome</keyword>
<comment type="caution">
    <text evidence="3">The sequence shown here is derived from an EMBL/GenBank/DDBJ whole genome shotgun (WGS) entry which is preliminary data.</text>
</comment>
<dbReference type="Pfam" id="PF09534">
    <property type="entry name" value="Trp_oprn_chp"/>
    <property type="match status" value="1"/>
</dbReference>
<evidence type="ECO:0000313" key="3">
    <source>
        <dbReference type="EMBL" id="NYI83426.1"/>
    </source>
</evidence>
<dbReference type="RefSeq" id="WP_179719884.1">
    <property type="nucleotide sequence ID" value="NZ_BAABFH010000001.1"/>
</dbReference>